<reference evidence="1 2" key="1">
    <citation type="submission" date="2021-08" db="EMBL/GenBank/DDBJ databases">
        <title>Draft Genome Sequence of Phanerochaete sordida strain YK-624.</title>
        <authorList>
            <person name="Mori T."/>
            <person name="Dohra H."/>
            <person name="Suzuki T."/>
            <person name="Kawagishi H."/>
            <person name="Hirai H."/>
        </authorList>
    </citation>
    <scope>NUCLEOTIDE SEQUENCE [LARGE SCALE GENOMIC DNA]</scope>
    <source>
        <strain evidence="1 2">YK-624</strain>
    </source>
</reference>
<dbReference type="Pfam" id="PF12311">
    <property type="entry name" value="DUF3632"/>
    <property type="match status" value="1"/>
</dbReference>
<proteinExistence type="predicted"/>
<accession>A0A9P3GAS6</accession>
<dbReference type="OrthoDB" id="3350591at2759"/>
<dbReference type="AlphaFoldDB" id="A0A9P3GAS6"/>
<dbReference type="InterPro" id="IPR022085">
    <property type="entry name" value="OpdG"/>
</dbReference>
<dbReference type="PANTHER" id="PTHR38797:SF4">
    <property type="entry name" value="NUCLEAR PORE COMPLEX PROTEIN NUP85"/>
    <property type="match status" value="1"/>
</dbReference>
<protein>
    <submittedName>
        <fullName evidence="1">Uncharacterized protein</fullName>
    </submittedName>
</protein>
<dbReference type="EMBL" id="BPQB01000021">
    <property type="protein sequence ID" value="GJE91478.1"/>
    <property type="molecule type" value="Genomic_DNA"/>
</dbReference>
<keyword evidence="2" id="KW-1185">Reference proteome</keyword>
<gene>
    <name evidence="1" type="ORF">PsYK624_076280</name>
</gene>
<evidence type="ECO:0000313" key="1">
    <source>
        <dbReference type="EMBL" id="GJE91478.1"/>
    </source>
</evidence>
<dbReference type="PANTHER" id="PTHR38797">
    <property type="entry name" value="NUCLEAR PORE COMPLEX PROTEIN NUP85-RELATED"/>
    <property type="match status" value="1"/>
</dbReference>
<comment type="caution">
    <text evidence="1">The sequence shown here is derived from an EMBL/GenBank/DDBJ whole genome shotgun (WGS) entry which is preliminary data.</text>
</comment>
<organism evidence="1 2">
    <name type="scientific">Phanerochaete sordida</name>
    <dbReference type="NCBI Taxonomy" id="48140"/>
    <lineage>
        <taxon>Eukaryota</taxon>
        <taxon>Fungi</taxon>
        <taxon>Dikarya</taxon>
        <taxon>Basidiomycota</taxon>
        <taxon>Agaricomycotina</taxon>
        <taxon>Agaricomycetes</taxon>
        <taxon>Polyporales</taxon>
        <taxon>Phanerochaetaceae</taxon>
        <taxon>Phanerochaete</taxon>
    </lineage>
</organism>
<evidence type="ECO:0000313" key="2">
    <source>
        <dbReference type="Proteomes" id="UP000703269"/>
    </source>
</evidence>
<sequence length="338" mass="37952">MLRPRRHDEAQIRFSLTVERAVASAVDLAISPADAAAKIVETVCDAYGSRVVTPAARKSGYDCPGWFLDRFWGILMPMVVHGPPEMQGRSIDFLRELKKHGRAGCDGMRTEWGEAVDWGRPTLFDAIAGSMLDEDGPSAPKAEENLLPRQKFAALRALSGAPQEDRDDPYYYQSYAKSRVEWLNIVRYFMQIWALDICDLEIYGLRIMRDGLENVDLAEPKRLTKAPDLVPPALALEAASVCVRLVGKKMYRSTRIVEQGDCDLDYEFYPQGYPGRGGQRWTGVEGYHPDRWKLWKSVFIEYAEAEGRRGIVQNAVEAAKAAIEAMEAIESVDVQVSD</sequence>
<dbReference type="Proteomes" id="UP000703269">
    <property type="component" value="Unassembled WGS sequence"/>
</dbReference>
<dbReference type="InterPro" id="IPR053204">
    <property type="entry name" value="Oxopyrrolidines_Biosynth-assoc"/>
</dbReference>
<name>A0A9P3GAS6_9APHY</name>